<name>A0ACB1AGU9_MELEN</name>
<proteinExistence type="predicted"/>
<gene>
    <name evidence="1" type="ORF">MENTE1834_LOCUS38457</name>
</gene>
<sequence>MDFIYLILFNVFYALGGFRFWLKNYSDFYSECSGDFSDNYSDFSDFCSDFF</sequence>
<reference evidence="1" key="1">
    <citation type="submission" date="2023-11" db="EMBL/GenBank/DDBJ databases">
        <authorList>
            <person name="Poullet M."/>
        </authorList>
    </citation>
    <scope>NUCLEOTIDE SEQUENCE</scope>
    <source>
        <strain evidence="1">E1834</strain>
    </source>
</reference>
<accession>A0ACB1AGU9</accession>
<evidence type="ECO:0000313" key="2">
    <source>
        <dbReference type="Proteomes" id="UP001497535"/>
    </source>
</evidence>
<evidence type="ECO:0000313" key="1">
    <source>
        <dbReference type="EMBL" id="CAK5090660.1"/>
    </source>
</evidence>
<organism evidence="1 2">
    <name type="scientific">Meloidogyne enterolobii</name>
    <name type="common">Root-knot nematode worm</name>
    <name type="synonym">Meloidogyne mayaguensis</name>
    <dbReference type="NCBI Taxonomy" id="390850"/>
    <lineage>
        <taxon>Eukaryota</taxon>
        <taxon>Metazoa</taxon>
        <taxon>Ecdysozoa</taxon>
        <taxon>Nematoda</taxon>
        <taxon>Chromadorea</taxon>
        <taxon>Rhabditida</taxon>
        <taxon>Tylenchina</taxon>
        <taxon>Tylenchomorpha</taxon>
        <taxon>Tylenchoidea</taxon>
        <taxon>Meloidogynidae</taxon>
        <taxon>Meloidogyninae</taxon>
        <taxon>Meloidogyne</taxon>
    </lineage>
</organism>
<dbReference type="Proteomes" id="UP001497535">
    <property type="component" value="Unassembled WGS sequence"/>
</dbReference>
<protein>
    <submittedName>
        <fullName evidence="1">Uncharacterized protein</fullName>
    </submittedName>
</protein>
<comment type="caution">
    <text evidence="1">The sequence shown here is derived from an EMBL/GenBank/DDBJ whole genome shotgun (WGS) entry which is preliminary data.</text>
</comment>
<keyword evidence="2" id="KW-1185">Reference proteome</keyword>
<dbReference type="EMBL" id="CAVMJV010000083">
    <property type="protein sequence ID" value="CAK5090660.1"/>
    <property type="molecule type" value="Genomic_DNA"/>
</dbReference>